<dbReference type="AlphaFoldDB" id="A0AAD7J5S1"/>
<dbReference type="Proteomes" id="UP001215598">
    <property type="component" value="Unassembled WGS sequence"/>
</dbReference>
<evidence type="ECO:0000313" key="3">
    <source>
        <dbReference type="Proteomes" id="UP001215598"/>
    </source>
</evidence>
<keyword evidence="1" id="KW-0732">Signal</keyword>
<feature type="chain" id="PRO_5042110473" evidence="1">
    <location>
        <begin position="26"/>
        <end position="342"/>
    </location>
</feature>
<gene>
    <name evidence="2" type="ORF">B0H16DRAFT_1458232</name>
</gene>
<feature type="signal peptide" evidence="1">
    <location>
        <begin position="1"/>
        <end position="25"/>
    </location>
</feature>
<evidence type="ECO:0000256" key="1">
    <source>
        <dbReference type="SAM" id="SignalP"/>
    </source>
</evidence>
<name>A0AAD7J5S1_9AGAR</name>
<accession>A0AAD7J5S1</accession>
<protein>
    <submittedName>
        <fullName evidence="2">Uncharacterized protein</fullName>
    </submittedName>
</protein>
<proteinExistence type="predicted"/>
<keyword evidence="3" id="KW-1185">Reference proteome</keyword>
<sequence length="342" mass="39094">MLGRSSLWPIFFLCLPLSLLHFTSTLINPHLAYCFEPRAPPSIPSCPPLPTLRPYIEAMPQTSTPLSPPTSTEKFKCKLLHGESFLSPHHAGTTLGGRTYARTKKNTLQNFNLIVSGHFFKCNTSLSHFQFVNHTQRLKLCTYSEMFKLDFALEVQHIRSFPLRSEAETTIPHQVTAIRRKLCSDVETTARRRIFYKINSGLQFSSSNYSIEPVAMLNYARTPKVWSRVKFNSAAIFCFKLLHQVVHHVKTPPRARNYAQTPHSTPLGHLGDSKTLYQDNIRTELMHAGQFDFELQNSTTHVISGLAGDRHVQALRWIQLLRPTPAQRSEVFYLKELIVKHN</sequence>
<comment type="caution">
    <text evidence="2">The sequence shown here is derived from an EMBL/GenBank/DDBJ whole genome shotgun (WGS) entry which is preliminary data.</text>
</comment>
<evidence type="ECO:0000313" key="2">
    <source>
        <dbReference type="EMBL" id="KAJ7756235.1"/>
    </source>
</evidence>
<reference evidence="2" key="1">
    <citation type="submission" date="2023-03" db="EMBL/GenBank/DDBJ databases">
        <title>Massive genome expansion in bonnet fungi (Mycena s.s.) driven by repeated elements and novel gene families across ecological guilds.</title>
        <authorList>
            <consortium name="Lawrence Berkeley National Laboratory"/>
            <person name="Harder C.B."/>
            <person name="Miyauchi S."/>
            <person name="Viragh M."/>
            <person name="Kuo A."/>
            <person name="Thoen E."/>
            <person name="Andreopoulos B."/>
            <person name="Lu D."/>
            <person name="Skrede I."/>
            <person name="Drula E."/>
            <person name="Henrissat B."/>
            <person name="Morin E."/>
            <person name="Kohler A."/>
            <person name="Barry K."/>
            <person name="LaButti K."/>
            <person name="Morin E."/>
            <person name="Salamov A."/>
            <person name="Lipzen A."/>
            <person name="Mereny Z."/>
            <person name="Hegedus B."/>
            <person name="Baldrian P."/>
            <person name="Stursova M."/>
            <person name="Weitz H."/>
            <person name="Taylor A."/>
            <person name="Grigoriev I.V."/>
            <person name="Nagy L.G."/>
            <person name="Martin F."/>
            <person name="Kauserud H."/>
        </authorList>
    </citation>
    <scope>NUCLEOTIDE SEQUENCE</scope>
    <source>
        <strain evidence="2">CBHHK182m</strain>
    </source>
</reference>
<dbReference type="EMBL" id="JARKIB010000047">
    <property type="protein sequence ID" value="KAJ7756235.1"/>
    <property type="molecule type" value="Genomic_DNA"/>
</dbReference>
<organism evidence="2 3">
    <name type="scientific">Mycena metata</name>
    <dbReference type="NCBI Taxonomy" id="1033252"/>
    <lineage>
        <taxon>Eukaryota</taxon>
        <taxon>Fungi</taxon>
        <taxon>Dikarya</taxon>
        <taxon>Basidiomycota</taxon>
        <taxon>Agaricomycotina</taxon>
        <taxon>Agaricomycetes</taxon>
        <taxon>Agaricomycetidae</taxon>
        <taxon>Agaricales</taxon>
        <taxon>Marasmiineae</taxon>
        <taxon>Mycenaceae</taxon>
        <taxon>Mycena</taxon>
    </lineage>
</organism>